<accession>A0A645IRL0</accession>
<gene>
    <name evidence="2" type="ORF">SDC9_201244</name>
</gene>
<comment type="caution">
    <text evidence="2">The sequence shown here is derived from an EMBL/GenBank/DDBJ whole genome shotgun (WGS) entry which is preliminary data.</text>
</comment>
<evidence type="ECO:0000313" key="2">
    <source>
        <dbReference type="EMBL" id="MPN53580.1"/>
    </source>
</evidence>
<feature type="domain" description="D-apionate lactonase TIM barrel" evidence="1">
    <location>
        <begin position="6"/>
        <end position="75"/>
    </location>
</feature>
<name>A0A645IRL0_9ZZZZ</name>
<organism evidence="2">
    <name type="scientific">bioreactor metagenome</name>
    <dbReference type="NCBI Taxonomy" id="1076179"/>
    <lineage>
        <taxon>unclassified sequences</taxon>
        <taxon>metagenomes</taxon>
        <taxon>ecological metagenomes</taxon>
    </lineage>
</organism>
<reference evidence="2" key="1">
    <citation type="submission" date="2019-08" db="EMBL/GenBank/DDBJ databases">
        <authorList>
            <person name="Kucharzyk K."/>
            <person name="Murdoch R.W."/>
            <person name="Higgins S."/>
            <person name="Loffler F."/>
        </authorList>
    </citation>
    <scope>NUCLEOTIDE SEQUENCE</scope>
</reference>
<dbReference type="Pfam" id="PF25838">
    <property type="entry name" value="Apionate_lact_M"/>
    <property type="match status" value="1"/>
</dbReference>
<protein>
    <recommendedName>
        <fullName evidence="1">D-apionate lactonase TIM barrel domain-containing protein</fullName>
    </recommendedName>
</protein>
<evidence type="ECO:0000259" key="1">
    <source>
        <dbReference type="Pfam" id="PF25838"/>
    </source>
</evidence>
<proteinExistence type="predicted"/>
<sequence length="178" mass="18908">MTEANTNPRYHNPPGTDPRIRSRFGAAWYASALCQFALGGGDALCFFTLDGGFGACQLYKSGLVLYPVYHAIGLLRLAAGDFIVPLASAAPEVEGYWFSGGGRNSLVVINKSAGPREVELGGLPGEPCREYVLNEAGAAACGGLTPDGEIPSLPAREGVAPALFRMDGYEVRVRVWNR</sequence>
<dbReference type="AlphaFoldDB" id="A0A645IRL0"/>
<dbReference type="InterPro" id="IPR058787">
    <property type="entry name" value="ApnL_M"/>
</dbReference>
<dbReference type="EMBL" id="VSSQ01120855">
    <property type="protein sequence ID" value="MPN53580.1"/>
    <property type="molecule type" value="Genomic_DNA"/>
</dbReference>